<dbReference type="Proteomes" id="UP000187429">
    <property type="component" value="Unassembled WGS sequence"/>
</dbReference>
<feature type="region of interest" description="Disordered" evidence="1">
    <location>
        <begin position="8"/>
        <end position="58"/>
    </location>
</feature>
<protein>
    <submittedName>
        <fullName evidence="2">Uncharacterized protein</fullName>
    </submittedName>
</protein>
<name>A0A1R1XAM2_9FUNG</name>
<comment type="caution">
    <text evidence="2">The sequence shown here is derived from an EMBL/GenBank/DDBJ whole genome shotgun (WGS) entry which is preliminary data.</text>
</comment>
<evidence type="ECO:0000313" key="3">
    <source>
        <dbReference type="Proteomes" id="UP000187429"/>
    </source>
</evidence>
<evidence type="ECO:0000313" key="2">
    <source>
        <dbReference type="EMBL" id="OMJ11681.1"/>
    </source>
</evidence>
<reference evidence="3" key="1">
    <citation type="submission" date="2017-01" db="EMBL/GenBank/DDBJ databases">
        <authorList>
            <person name="Wang Y."/>
            <person name="White M."/>
            <person name="Kvist S."/>
            <person name="Moncalvo J.-M."/>
        </authorList>
    </citation>
    <scope>NUCLEOTIDE SEQUENCE [LARGE SCALE GENOMIC DNA]</scope>
    <source>
        <strain evidence="3">ID-206-W2</strain>
    </source>
</reference>
<gene>
    <name evidence="2" type="ORF">AYI69_g9741</name>
</gene>
<feature type="compositionally biased region" description="Polar residues" evidence="1">
    <location>
        <begin position="21"/>
        <end position="54"/>
    </location>
</feature>
<organism evidence="2 3">
    <name type="scientific">Smittium culicis</name>
    <dbReference type="NCBI Taxonomy" id="133412"/>
    <lineage>
        <taxon>Eukaryota</taxon>
        <taxon>Fungi</taxon>
        <taxon>Fungi incertae sedis</taxon>
        <taxon>Zoopagomycota</taxon>
        <taxon>Kickxellomycotina</taxon>
        <taxon>Harpellomycetes</taxon>
        <taxon>Harpellales</taxon>
        <taxon>Legeriomycetaceae</taxon>
        <taxon>Smittium</taxon>
    </lineage>
</organism>
<dbReference type="AlphaFoldDB" id="A0A1R1XAM2"/>
<accession>A0A1R1XAM2</accession>
<keyword evidence="3" id="KW-1185">Reference proteome</keyword>
<sequence>MFKLIFFLSPQHRSQRLEQPGPTSSQHRPQQHDQPGTTSHRTQQRSYPSDQPGPTSFGPEIIYFILMYIVTLIE</sequence>
<dbReference type="EMBL" id="LSSM01005926">
    <property type="protein sequence ID" value="OMJ11681.1"/>
    <property type="molecule type" value="Genomic_DNA"/>
</dbReference>
<evidence type="ECO:0000256" key="1">
    <source>
        <dbReference type="SAM" id="MobiDB-lite"/>
    </source>
</evidence>
<proteinExistence type="predicted"/>